<dbReference type="Proteomes" id="UP000000268">
    <property type="component" value="Chromosome"/>
</dbReference>
<name>B0C7K7_ACAM1</name>
<evidence type="ECO:0000313" key="2">
    <source>
        <dbReference type="Proteomes" id="UP000000268"/>
    </source>
</evidence>
<sequence>MIGTPQHLVSAAQYDIDFIESHTFHSSEMPQEIRTPFLFS</sequence>
<proteinExistence type="predicted"/>
<keyword evidence="2" id="KW-1185">Reference proteome</keyword>
<dbReference type="HOGENOM" id="CLU_3283093_0_0_3"/>
<reference evidence="1 2" key="1">
    <citation type="journal article" date="2008" name="Proc. Natl. Acad. Sci. U.S.A.">
        <title>Niche adaptation and genome expansion in the chlorophyll d-producing cyanobacterium Acaryochloris marina.</title>
        <authorList>
            <person name="Swingley W.D."/>
            <person name="Chen M."/>
            <person name="Cheung P.C."/>
            <person name="Conrad A.L."/>
            <person name="Dejesa L.C."/>
            <person name="Hao J."/>
            <person name="Honchak B.M."/>
            <person name="Karbach L.E."/>
            <person name="Kurdoglu A."/>
            <person name="Lahiri S."/>
            <person name="Mastrian S.D."/>
            <person name="Miyashita H."/>
            <person name="Page L."/>
            <person name="Ramakrishna P."/>
            <person name="Satoh S."/>
            <person name="Sattley W.M."/>
            <person name="Shimada Y."/>
            <person name="Taylor H.L."/>
            <person name="Tomo T."/>
            <person name="Tsuchiya T."/>
            <person name="Wang Z.T."/>
            <person name="Raymond J."/>
            <person name="Mimuro M."/>
            <person name="Blankenship R.E."/>
            <person name="Touchman J.W."/>
        </authorList>
    </citation>
    <scope>NUCLEOTIDE SEQUENCE [LARGE SCALE GENOMIC DNA]</scope>
    <source>
        <strain evidence="2">MBIC 11017</strain>
    </source>
</reference>
<dbReference type="AlphaFoldDB" id="B0C7K7"/>
<organism evidence="1 2">
    <name type="scientific">Acaryochloris marina (strain MBIC 11017)</name>
    <dbReference type="NCBI Taxonomy" id="329726"/>
    <lineage>
        <taxon>Bacteria</taxon>
        <taxon>Bacillati</taxon>
        <taxon>Cyanobacteriota</taxon>
        <taxon>Cyanophyceae</taxon>
        <taxon>Acaryochloridales</taxon>
        <taxon>Acaryochloridaceae</taxon>
        <taxon>Acaryochloris</taxon>
    </lineage>
</organism>
<dbReference type="EMBL" id="CP000828">
    <property type="protein sequence ID" value="ABW25267.1"/>
    <property type="molecule type" value="Genomic_DNA"/>
</dbReference>
<dbReference type="KEGG" id="amr:AM1_0182"/>
<gene>
    <name evidence="1" type="ordered locus">AM1_0182</name>
</gene>
<protein>
    <submittedName>
        <fullName evidence="1">Uncharacterized protein</fullName>
    </submittedName>
</protein>
<accession>B0C7K7</accession>
<evidence type="ECO:0000313" key="1">
    <source>
        <dbReference type="EMBL" id="ABW25267.1"/>
    </source>
</evidence>